<dbReference type="PANTHER" id="PTHR19857">
    <property type="entry name" value="MITOCHONDRIAL DIVISION PROTEIN 1-RELATED"/>
    <property type="match status" value="1"/>
</dbReference>
<evidence type="ECO:0000256" key="2">
    <source>
        <dbReference type="ARBA" id="ARBA00022737"/>
    </source>
</evidence>
<evidence type="ECO:0000313" key="6">
    <source>
        <dbReference type="EMBL" id="KAJ3480069.1"/>
    </source>
</evidence>
<dbReference type="Gene3D" id="2.130.10.10">
    <property type="entry name" value="YVTN repeat-like/Quinoprotein amine dehydrogenase"/>
    <property type="match status" value="2"/>
</dbReference>
<keyword evidence="1 5" id="KW-0853">WD repeat</keyword>
<dbReference type="PANTHER" id="PTHR19857:SF19">
    <property type="entry name" value="26S PROTEASOME REGULATORY SUBUNIT RPN14"/>
    <property type="match status" value="1"/>
</dbReference>
<evidence type="ECO:0008006" key="8">
    <source>
        <dbReference type="Google" id="ProtNLM"/>
    </source>
</evidence>
<evidence type="ECO:0000256" key="4">
    <source>
        <dbReference type="ARBA" id="ARBA00038321"/>
    </source>
</evidence>
<feature type="repeat" description="WD" evidence="5">
    <location>
        <begin position="204"/>
        <end position="245"/>
    </location>
</feature>
<dbReference type="InterPro" id="IPR001680">
    <property type="entry name" value="WD40_rpt"/>
</dbReference>
<keyword evidence="2" id="KW-0677">Repeat</keyword>
<dbReference type="PROSITE" id="PS50294">
    <property type="entry name" value="WD_REPEATS_REGION"/>
    <property type="match status" value="1"/>
</dbReference>
<dbReference type="GO" id="GO:0000502">
    <property type="term" value="C:proteasome complex"/>
    <property type="evidence" value="ECO:0007669"/>
    <property type="project" value="UniProtKB-KW"/>
</dbReference>
<sequence length="448" mass="47951">MTIVLPIATVQPDFESIISDVQEGLVPEDSFWFSSYKTGEPSVHGKVRLTLDEIDRNLVRYGGEGGVQFQHKGERKFVGSCQALNLQPTKFAVPKKVFSDPLPQAQKTPAVYRRIQAFDVAPDGSQFAAGYEDGSVVIVPTSPSDPSIYTTSKPHLNTITSLNFFPSSKVILTSSMDFSLSIIPAEHPASASQSPIKVNPARTFKGHTRAVTSTGIISRGRTILSSSKDGTIRIWDVPSGSQIRSMGVKGYTPILAMATGEKGEGAYAQPPDGEDKGIPVPQDAREVETEDKVVFCATYDGSIQAFDLGSKLSVFRTDPARGSPALQSIAYSSSSNLLATGSVQGVVTVYDTRSLSNALVSFTRNSASIEDLKFVAPISDSAQAGLAIATEDGLPYIAGVRPEGPFVEAELVGTDCEAVRCVRVRGDSGDVWTAGDDGVVRQYDRVVW</sequence>
<dbReference type="PROSITE" id="PS50082">
    <property type="entry name" value="WD_REPEATS_2"/>
    <property type="match status" value="1"/>
</dbReference>
<dbReference type="Pfam" id="PF00400">
    <property type="entry name" value="WD40"/>
    <property type="match status" value="2"/>
</dbReference>
<evidence type="ECO:0000256" key="5">
    <source>
        <dbReference type="PROSITE-ProRule" id="PRU00221"/>
    </source>
</evidence>
<accession>A0AAD5UYL2</accession>
<dbReference type="Proteomes" id="UP001212997">
    <property type="component" value="Unassembled WGS sequence"/>
</dbReference>
<dbReference type="SUPFAM" id="SSF50978">
    <property type="entry name" value="WD40 repeat-like"/>
    <property type="match status" value="1"/>
</dbReference>
<reference evidence="6" key="1">
    <citation type="submission" date="2022-07" db="EMBL/GenBank/DDBJ databases">
        <title>Genome Sequence of Physisporinus lineatus.</title>
        <authorList>
            <person name="Buettner E."/>
        </authorList>
    </citation>
    <scope>NUCLEOTIDE SEQUENCE</scope>
    <source>
        <strain evidence="6">VT162</strain>
    </source>
</reference>
<dbReference type="InterPro" id="IPR015943">
    <property type="entry name" value="WD40/YVTN_repeat-like_dom_sf"/>
</dbReference>
<dbReference type="InterPro" id="IPR051179">
    <property type="entry name" value="WD_repeat_multifunction"/>
</dbReference>
<name>A0AAD5UYL2_9APHY</name>
<dbReference type="InterPro" id="IPR019775">
    <property type="entry name" value="WD40_repeat_CS"/>
</dbReference>
<dbReference type="SMART" id="SM00320">
    <property type="entry name" value="WD40"/>
    <property type="match status" value="5"/>
</dbReference>
<organism evidence="6 7">
    <name type="scientific">Meripilus lineatus</name>
    <dbReference type="NCBI Taxonomy" id="2056292"/>
    <lineage>
        <taxon>Eukaryota</taxon>
        <taxon>Fungi</taxon>
        <taxon>Dikarya</taxon>
        <taxon>Basidiomycota</taxon>
        <taxon>Agaricomycotina</taxon>
        <taxon>Agaricomycetes</taxon>
        <taxon>Polyporales</taxon>
        <taxon>Meripilaceae</taxon>
        <taxon>Meripilus</taxon>
    </lineage>
</organism>
<comment type="similarity">
    <text evidence="4">Belongs to the WD repeat PAAF1/RPN14 family.</text>
</comment>
<keyword evidence="7" id="KW-1185">Reference proteome</keyword>
<gene>
    <name evidence="6" type="ORF">NLI96_g8621</name>
</gene>
<protein>
    <recommendedName>
        <fullName evidence="8">WD40 repeat-like protein</fullName>
    </recommendedName>
</protein>
<evidence type="ECO:0000313" key="7">
    <source>
        <dbReference type="Proteomes" id="UP001212997"/>
    </source>
</evidence>
<evidence type="ECO:0000256" key="3">
    <source>
        <dbReference type="ARBA" id="ARBA00022942"/>
    </source>
</evidence>
<evidence type="ECO:0000256" key="1">
    <source>
        <dbReference type="ARBA" id="ARBA00022574"/>
    </source>
</evidence>
<comment type="caution">
    <text evidence="6">The sequence shown here is derived from an EMBL/GenBank/DDBJ whole genome shotgun (WGS) entry which is preliminary data.</text>
</comment>
<dbReference type="InterPro" id="IPR036322">
    <property type="entry name" value="WD40_repeat_dom_sf"/>
</dbReference>
<keyword evidence="3" id="KW-0647">Proteasome</keyword>
<dbReference type="AlphaFoldDB" id="A0AAD5UYL2"/>
<proteinExistence type="inferred from homology"/>
<dbReference type="PROSITE" id="PS00678">
    <property type="entry name" value="WD_REPEATS_1"/>
    <property type="match status" value="1"/>
</dbReference>
<dbReference type="EMBL" id="JANAWD010000398">
    <property type="protein sequence ID" value="KAJ3480069.1"/>
    <property type="molecule type" value="Genomic_DNA"/>
</dbReference>